<dbReference type="InterPro" id="IPR003607">
    <property type="entry name" value="HD/PDEase_dom"/>
</dbReference>
<name>A0ABV5HJB6_9VIBR</name>
<dbReference type="PANTHER" id="PTHR43155">
    <property type="entry name" value="CYCLIC DI-GMP PHOSPHODIESTERASE PA4108-RELATED"/>
    <property type="match status" value="1"/>
</dbReference>
<evidence type="ECO:0000313" key="4">
    <source>
        <dbReference type="Proteomes" id="UP001589645"/>
    </source>
</evidence>
<comment type="caution">
    <text evidence="3">The sequence shown here is derived from an EMBL/GenBank/DDBJ whole genome shotgun (WGS) entry which is preliminary data.</text>
</comment>
<dbReference type="InterPro" id="IPR037522">
    <property type="entry name" value="HD_GYP_dom"/>
</dbReference>
<protein>
    <submittedName>
        <fullName evidence="3">HD-GYP domain-containing protein</fullName>
    </submittedName>
</protein>
<feature type="region of interest" description="Disordered" evidence="1">
    <location>
        <begin position="81"/>
        <end position="106"/>
    </location>
</feature>
<dbReference type="CDD" id="cd00077">
    <property type="entry name" value="HDc"/>
    <property type="match status" value="1"/>
</dbReference>
<evidence type="ECO:0000313" key="3">
    <source>
        <dbReference type="EMBL" id="MFB9134300.1"/>
    </source>
</evidence>
<dbReference type="SMART" id="SM00471">
    <property type="entry name" value="HDc"/>
    <property type="match status" value="1"/>
</dbReference>
<dbReference type="RefSeq" id="WP_390190136.1">
    <property type="nucleotide sequence ID" value="NZ_JBHMEP010000001.1"/>
</dbReference>
<dbReference type="Proteomes" id="UP001589645">
    <property type="component" value="Unassembled WGS sequence"/>
</dbReference>
<organism evidence="3 4">
    <name type="scientific">Vibrio olivae</name>
    <dbReference type="NCBI Taxonomy" id="1243002"/>
    <lineage>
        <taxon>Bacteria</taxon>
        <taxon>Pseudomonadati</taxon>
        <taxon>Pseudomonadota</taxon>
        <taxon>Gammaproteobacteria</taxon>
        <taxon>Vibrionales</taxon>
        <taxon>Vibrionaceae</taxon>
        <taxon>Vibrio</taxon>
    </lineage>
</organism>
<dbReference type="EMBL" id="JBHMEP010000001">
    <property type="protein sequence ID" value="MFB9134300.1"/>
    <property type="molecule type" value="Genomic_DNA"/>
</dbReference>
<dbReference type="Pfam" id="PF13487">
    <property type="entry name" value="HD_5"/>
    <property type="match status" value="1"/>
</dbReference>
<gene>
    <name evidence="3" type="ORF">ACFFUV_04860</name>
</gene>
<proteinExistence type="predicted"/>
<dbReference type="Pfam" id="PF11871">
    <property type="entry name" value="DUF3391"/>
    <property type="match status" value="1"/>
</dbReference>
<feature type="compositionally biased region" description="Basic and acidic residues" evidence="1">
    <location>
        <begin position="96"/>
        <end position="106"/>
    </location>
</feature>
<keyword evidence="4" id="KW-1185">Reference proteome</keyword>
<sequence>MKYDPNQSIQIPIQDLTVGMFVTAIENNKRVNLANAGRVSHQASIEQLIERGIQFAWVDVALSEKGCQFPKPKPVQQSFDSTLMASTSSASTAESAEPHHPVESKTRRLFSRDANQKRATKVIGEARKLAKKLLSQTFDSKPLQLDELNQWADELIDSVMVDPDALHCVSALRNKDTYLLEHSVNVACLLVTFGKYLELDTQTLKQLAIGGIVHDIGKIKVDNDILHKPSKLTPQEFEHMKLHQVFAQDMLKSIKGLGPISRDVCLMHHEKMDGTGYPFGLSGEQLPLHGRMSSIVDIYDALTADRCYKKAMSSAEAFKVLLSLTPHHLDKELVYKFINCIGVYPVGSVVELSDQRLGIVWVSNAHEPLKPEVKCFYSTKYTRFTEVTYVDLKKVPLTIGRAISPTGLNIDMSPFYHV</sequence>
<dbReference type="PANTHER" id="PTHR43155:SF2">
    <property type="entry name" value="CYCLIC DI-GMP PHOSPHODIESTERASE PA4108"/>
    <property type="match status" value="1"/>
</dbReference>
<dbReference type="SUPFAM" id="SSF109604">
    <property type="entry name" value="HD-domain/PDEase-like"/>
    <property type="match status" value="1"/>
</dbReference>
<reference evidence="3 4" key="1">
    <citation type="submission" date="2024-09" db="EMBL/GenBank/DDBJ databases">
        <authorList>
            <person name="Sun Q."/>
            <person name="Mori K."/>
        </authorList>
    </citation>
    <scope>NUCLEOTIDE SEQUENCE [LARGE SCALE GENOMIC DNA]</scope>
    <source>
        <strain evidence="3 4">CECT 8064</strain>
    </source>
</reference>
<evidence type="ECO:0000256" key="1">
    <source>
        <dbReference type="SAM" id="MobiDB-lite"/>
    </source>
</evidence>
<dbReference type="PROSITE" id="PS51832">
    <property type="entry name" value="HD_GYP"/>
    <property type="match status" value="1"/>
</dbReference>
<feature type="compositionally biased region" description="Low complexity" evidence="1">
    <location>
        <begin position="85"/>
        <end position="95"/>
    </location>
</feature>
<dbReference type="Gene3D" id="1.10.3210.10">
    <property type="entry name" value="Hypothetical protein af1432"/>
    <property type="match status" value="1"/>
</dbReference>
<dbReference type="InterPro" id="IPR021812">
    <property type="entry name" value="DUF3391"/>
</dbReference>
<evidence type="ECO:0000259" key="2">
    <source>
        <dbReference type="PROSITE" id="PS51832"/>
    </source>
</evidence>
<accession>A0ABV5HJB6</accession>
<feature type="domain" description="HD-GYP" evidence="2">
    <location>
        <begin position="157"/>
        <end position="353"/>
    </location>
</feature>